<keyword evidence="2" id="KW-1185">Reference proteome</keyword>
<dbReference type="InterPro" id="IPR008775">
    <property type="entry name" value="Phytyl_CoA_dOase-like"/>
</dbReference>
<dbReference type="PANTHER" id="PTHR20883:SF48">
    <property type="entry name" value="ECTOINE DIOXYGENASE"/>
    <property type="match status" value="1"/>
</dbReference>
<name>D3PWV0_STANL</name>
<keyword evidence="1" id="KW-0223">Dioxygenase</keyword>
<evidence type="ECO:0000313" key="2">
    <source>
        <dbReference type="Proteomes" id="UP000000844"/>
    </source>
</evidence>
<reference evidence="1 2" key="1">
    <citation type="journal article" date="2009" name="Stand. Genomic Sci.">
        <title>Complete genome sequence of Stackebrandtia nassauensis type strain (LLR-40K-21).</title>
        <authorList>
            <person name="Munk C."/>
            <person name="Lapidus A."/>
            <person name="Copeland A."/>
            <person name="Jando M."/>
            <person name="Mayilraj S."/>
            <person name="Glavina Del Rio T."/>
            <person name="Nolan M."/>
            <person name="Chen F."/>
            <person name="Lucas S."/>
            <person name="Tice H."/>
            <person name="Cheng J.F."/>
            <person name="Han C."/>
            <person name="Detter J.C."/>
            <person name="Bruce D."/>
            <person name="Goodwin L."/>
            <person name="Chain P."/>
            <person name="Pitluck S."/>
            <person name="Goker M."/>
            <person name="Ovchinikova G."/>
            <person name="Pati A."/>
            <person name="Ivanova N."/>
            <person name="Mavromatis K."/>
            <person name="Chen A."/>
            <person name="Palaniappan K."/>
            <person name="Land M."/>
            <person name="Hauser L."/>
            <person name="Chang Y.J."/>
            <person name="Jeffries C.D."/>
            <person name="Bristow J."/>
            <person name="Eisen J.A."/>
            <person name="Markowitz V."/>
            <person name="Hugenholtz P."/>
            <person name="Kyrpides N.C."/>
            <person name="Klenk H.P."/>
        </authorList>
    </citation>
    <scope>NUCLEOTIDE SEQUENCE [LARGE SCALE GENOMIC DNA]</scope>
    <source>
        <strain evidence="2">DSM 44728 / CIP 108903 / NRRL B-16338 / NBRC 102104 / LLR-40K-21</strain>
    </source>
</reference>
<proteinExistence type="predicted"/>
<organism evidence="1 2">
    <name type="scientific">Stackebrandtia nassauensis (strain DSM 44728 / CIP 108903 / NRRL B-16338 / NBRC 102104 / LLR-40K-21)</name>
    <dbReference type="NCBI Taxonomy" id="446470"/>
    <lineage>
        <taxon>Bacteria</taxon>
        <taxon>Bacillati</taxon>
        <taxon>Actinomycetota</taxon>
        <taxon>Actinomycetes</taxon>
        <taxon>Glycomycetales</taxon>
        <taxon>Glycomycetaceae</taxon>
        <taxon>Stackebrandtia</taxon>
    </lineage>
</organism>
<dbReference type="PANTHER" id="PTHR20883">
    <property type="entry name" value="PHYTANOYL-COA DIOXYGENASE DOMAIN CONTAINING 1"/>
    <property type="match status" value="1"/>
</dbReference>
<dbReference type="Pfam" id="PF05721">
    <property type="entry name" value="PhyH"/>
    <property type="match status" value="1"/>
</dbReference>
<protein>
    <submittedName>
        <fullName evidence="1">Phytanoyl-CoA dioxygenase</fullName>
    </submittedName>
</protein>
<dbReference type="Proteomes" id="UP000000844">
    <property type="component" value="Chromosome"/>
</dbReference>
<dbReference type="AlphaFoldDB" id="D3PWV0"/>
<sequence length="282" mass="31539">MTQTTVSRSYKQRFDEDGYVVVSGLFSGAEVDRLREHYMALRRRGPLPDDLVGVKASSRDPLRRYPRMAQMHRWDDTTRDWLLDPRLARQLSELLGAEPYAVQSMLYFKPAGSRGQALHQDNFYLRAEPGTCVAAWMALDDTDEENGCMKVVPGSQDWPMLCTAKADTRLSFTDVTVPLLAEQRVDAVHMKPGDVLFFNGSVVHGSHPNTSADRFRRALIGHYIQAEATQVAQYYHPALRMDGTPLELTVAEGGGACGEWAEESGQPVIAMTGHEAVTRKHE</sequence>
<gene>
    <name evidence="1" type="ordered locus">Snas_5543</name>
</gene>
<dbReference type="GO" id="GO:0005506">
    <property type="term" value="F:iron ion binding"/>
    <property type="evidence" value="ECO:0007669"/>
    <property type="project" value="UniProtKB-ARBA"/>
</dbReference>
<dbReference type="GO" id="GO:0016706">
    <property type="term" value="F:2-oxoglutarate-dependent dioxygenase activity"/>
    <property type="evidence" value="ECO:0007669"/>
    <property type="project" value="UniProtKB-ARBA"/>
</dbReference>
<dbReference type="Gene3D" id="2.60.120.620">
    <property type="entry name" value="q2cbj1_9rhob like domain"/>
    <property type="match status" value="1"/>
</dbReference>
<dbReference type="SUPFAM" id="SSF51197">
    <property type="entry name" value="Clavaminate synthase-like"/>
    <property type="match status" value="1"/>
</dbReference>
<accession>D3PWV0</accession>
<dbReference type="EMBL" id="CP001778">
    <property type="protein sequence ID" value="ADD45174.1"/>
    <property type="molecule type" value="Genomic_DNA"/>
</dbReference>
<dbReference type="eggNOG" id="COG5285">
    <property type="taxonomic scope" value="Bacteria"/>
</dbReference>
<dbReference type="HOGENOM" id="CLU_048953_6_0_11"/>
<keyword evidence="1" id="KW-0560">Oxidoreductase</keyword>
<dbReference type="RefSeq" id="WP_013020745.1">
    <property type="nucleotide sequence ID" value="NC_013947.1"/>
</dbReference>
<dbReference type="KEGG" id="sna:Snas_5543"/>
<dbReference type="STRING" id="446470.Snas_5543"/>
<evidence type="ECO:0000313" key="1">
    <source>
        <dbReference type="EMBL" id="ADD45174.1"/>
    </source>
</evidence>